<evidence type="ECO:0000313" key="5">
    <source>
        <dbReference type="Proteomes" id="UP001161294"/>
    </source>
</evidence>
<feature type="domain" description="Ketoreductase" evidence="3">
    <location>
        <begin position="7"/>
        <end position="238"/>
    </location>
</feature>
<dbReference type="Pfam" id="PF01370">
    <property type="entry name" value="Epimerase"/>
    <property type="match status" value="1"/>
</dbReference>
<comment type="similarity">
    <text evidence="2">Belongs to the NAD(P)-dependent epimerase/dehydratase family.</text>
</comment>
<protein>
    <submittedName>
        <fullName evidence="4">NAD(P)-dependent oxidoreductase</fullName>
    </submittedName>
</protein>
<dbReference type="SUPFAM" id="SSF51735">
    <property type="entry name" value="NAD(P)-binding Rossmann-fold domains"/>
    <property type="match status" value="1"/>
</dbReference>
<evidence type="ECO:0000256" key="2">
    <source>
        <dbReference type="ARBA" id="ARBA00007637"/>
    </source>
</evidence>
<dbReference type="InterPro" id="IPR036291">
    <property type="entry name" value="NAD(P)-bd_dom_sf"/>
</dbReference>
<comment type="caution">
    <text evidence="4">The sequence shown here is derived from an EMBL/GenBank/DDBJ whole genome shotgun (WGS) entry which is preliminary data.</text>
</comment>
<dbReference type="AlphaFoldDB" id="A0AA42W5Q8"/>
<dbReference type="SMART" id="SM00822">
    <property type="entry name" value="PKS_KR"/>
    <property type="match status" value="1"/>
</dbReference>
<dbReference type="CDD" id="cd08946">
    <property type="entry name" value="SDR_e"/>
    <property type="match status" value="1"/>
</dbReference>
<dbReference type="InterPro" id="IPR057326">
    <property type="entry name" value="KR_dom"/>
</dbReference>
<dbReference type="Proteomes" id="UP001161294">
    <property type="component" value="Unassembled WGS sequence"/>
</dbReference>
<organism evidence="4 5">
    <name type="scientific">Comamonas aquatica</name>
    <dbReference type="NCBI Taxonomy" id="225991"/>
    <lineage>
        <taxon>Bacteria</taxon>
        <taxon>Pseudomonadati</taxon>
        <taxon>Pseudomonadota</taxon>
        <taxon>Betaproteobacteria</taxon>
        <taxon>Burkholderiales</taxon>
        <taxon>Comamonadaceae</taxon>
        <taxon>Comamonas</taxon>
    </lineage>
</organism>
<dbReference type="InterPro" id="IPR001509">
    <property type="entry name" value="Epimerase_deHydtase"/>
</dbReference>
<dbReference type="Gene3D" id="3.40.50.720">
    <property type="entry name" value="NAD(P)-binding Rossmann-like Domain"/>
    <property type="match status" value="1"/>
</dbReference>
<name>A0AA42W5Q8_9BURK</name>
<dbReference type="PANTHER" id="PTHR43000">
    <property type="entry name" value="DTDP-D-GLUCOSE 4,6-DEHYDRATASE-RELATED"/>
    <property type="match status" value="1"/>
</dbReference>
<gene>
    <name evidence="4" type="ORF">N5J23_15880</name>
</gene>
<comment type="pathway">
    <text evidence="1">Bacterial outer membrane biogenesis; LPS O-antigen biosynthesis.</text>
</comment>
<sequence>MSGSVQKPILITGAAGLVGSTLAERLVKAGRPVIALDRYVQTLPSGVAVQACDLGDIHRLHAIAKDGIEAIIHCGAYSGPMVARDSPYSMVQVNIVGTANMLELARVHSVRRFIYCSSTSAYGKVDDSDVVVEGVPLRPASLYGASKVASEYMVTAYSDQYDVSGVNIRLSWVYGPRRTTDCIIRTMIENAQASRPTRMAFGLDFPRQFIHVNDAVDGLLLALDVEKPASSVYNITGDTRVTLGEIARLVRSVHPDADIELQPGDDPVDEIQAKFSIEAARQELKYTPKISLAEGIATYSKWLAEQKGAAS</sequence>
<reference evidence="4" key="1">
    <citation type="submission" date="2022-09" db="EMBL/GenBank/DDBJ databases">
        <title>Intensive care unit water sources are persistently colonized with multi-drug resistant bacteria and are the site of extensive horizontal gene transfer of antibiotic resistance genes.</title>
        <authorList>
            <person name="Diorio-Toth L."/>
        </authorList>
    </citation>
    <scope>NUCLEOTIDE SEQUENCE</scope>
    <source>
        <strain evidence="4">GD03686</strain>
    </source>
</reference>
<evidence type="ECO:0000259" key="3">
    <source>
        <dbReference type="SMART" id="SM00822"/>
    </source>
</evidence>
<accession>A0AA42W5Q8</accession>
<proteinExistence type="inferred from homology"/>
<dbReference type="RefSeq" id="WP_279851539.1">
    <property type="nucleotide sequence ID" value="NZ_JAOCIA010000042.1"/>
</dbReference>
<dbReference type="EMBL" id="JAOCJW010000041">
    <property type="protein sequence ID" value="MDH2006998.1"/>
    <property type="molecule type" value="Genomic_DNA"/>
</dbReference>
<evidence type="ECO:0000313" key="4">
    <source>
        <dbReference type="EMBL" id="MDH2006998.1"/>
    </source>
</evidence>
<evidence type="ECO:0000256" key="1">
    <source>
        <dbReference type="ARBA" id="ARBA00005125"/>
    </source>
</evidence>